<dbReference type="OrthoDB" id="3650739at2759"/>
<dbReference type="EMBL" id="JABCIY010000216">
    <property type="protein sequence ID" value="KAF7188092.1"/>
    <property type="molecule type" value="Genomic_DNA"/>
</dbReference>
<accession>A0A8H6RCT0</accession>
<protein>
    <submittedName>
        <fullName evidence="1">Uncharacterized protein</fullName>
    </submittedName>
</protein>
<sequence>MVQLRPDHRYLPRKHYWKLIRPKGHINADLIRMIRTASGFDGSHLLRDHLCKLFIRVQRGLPIYEKYLDGDLVKFCIARQLHIRSFKRDKLINRLADADERLVFKRFLDLPPEIRIEIFEIYMASLERKAYSEPPPPPPITVVSKVIRRESLPVFASHFVEKTRRFSCWVRSSDTPGPDDTAPIGMSDDTQAFWSDAPEAFIPHVKRLQIVGPVIGIWRIDISAEASDRRLIFEPDFTTASNSIGLKASEAVTNALQKMVEDIDARQRPVFRREDAQRILNAFEMALDLIRQEVASRGTWAQYAYSHITKLDEK</sequence>
<reference evidence="1" key="1">
    <citation type="submission" date="2020-04" db="EMBL/GenBank/DDBJ databases">
        <title>Draft genome resource of the tomato pathogen Pseudocercospora fuligena.</title>
        <authorList>
            <person name="Zaccaron A."/>
        </authorList>
    </citation>
    <scope>NUCLEOTIDE SEQUENCE</scope>
    <source>
        <strain evidence="1">PF001</strain>
    </source>
</reference>
<dbReference type="Proteomes" id="UP000660729">
    <property type="component" value="Unassembled WGS sequence"/>
</dbReference>
<name>A0A8H6RCT0_9PEZI</name>
<evidence type="ECO:0000313" key="1">
    <source>
        <dbReference type="EMBL" id="KAF7188092.1"/>
    </source>
</evidence>
<proteinExistence type="predicted"/>
<comment type="caution">
    <text evidence="1">The sequence shown here is derived from an EMBL/GenBank/DDBJ whole genome shotgun (WGS) entry which is preliminary data.</text>
</comment>
<evidence type="ECO:0000313" key="2">
    <source>
        <dbReference type="Proteomes" id="UP000660729"/>
    </source>
</evidence>
<organism evidence="1 2">
    <name type="scientific">Pseudocercospora fuligena</name>
    <dbReference type="NCBI Taxonomy" id="685502"/>
    <lineage>
        <taxon>Eukaryota</taxon>
        <taxon>Fungi</taxon>
        <taxon>Dikarya</taxon>
        <taxon>Ascomycota</taxon>
        <taxon>Pezizomycotina</taxon>
        <taxon>Dothideomycetes</taxon>
        <taxon>Dothideomycetidae</taxon>
        <taxon>Mycosphaerellales</taxon>
        <taxon>Mycosphaerellaceae</taxon>
        <taxon>Pseudocercospora</taxon>
    </lineage>
</organism>
<gene>
    <name evidence="1" type="ORF">HII31_10566</name>
</gene>
<dbReference type="AlphaFoldDB" id="A0A8H6RCT0"/>
<keyword evidence="2" id="KW-1185">Reference proteome</keyword>